<organism evidence="1 2">
    <name type="scientific">Streptomyces piniterrae</name>
    <dbReference type="NCBI Taxonomy" id="2571125"/>
    <lineage>
        <taxon>Bacteria</taxon>
        <taxon>Bacillati</taxon>
        <taxon>Actinomycetota</taxon>
        <taxon>Actinomycetes</taxon>
        <taxon>Kitasatosporales</taxon>
        <taxon>Streptomycetaceae</taxon>
        <taxon>Streptomyces</taxon>
    </lineage>
</organism>
<dbReference type="Proteomes" id="UP000308697">
    <property type="component" value="Unassembled WGS sequence"/>
</dbReference>
<proteinExistence type="predicted"/>
<dbReference type="OrthoDB" id="4179308at2"/>
<dbReference type="EMBL" id="SUMB01000003">
    <property type="protein sequence ID" value="TJZ55612.1"/>
    <property type="molecule type" value="Genomic_DNA"/>
</dbReference>
<comment type="caution">
    <text evidence="1">The sequence shown here is derived from an EMBL/GenBank/DDBJ whole genome shotgun (WGS) entry which is preliminary data.</text>
</comment>
<evidence type="ECO:0000313" key="1">
    <source>
        <dbReference type="EMBL" id="TJZ55612.1"/>
    </source>
</evidence>
<dbReference type="AlphaFoldDB" id="A0A4U0NP18"/>
<dbReference type="RefSeq" id="WP_136739387.1">
    <property type="nucleotide sequence ID" value="NZ_SUMB01000003.1"/>
</dbReference>
<evidence type="ECO:0000313" key="2">
    <source>
        <dbReference type="Proteomes" id="UP000308697"/>
    </source>
</evidence>
<evidence type="ECO:0008006" key="3">
    <source>
        <dbReference type="Google" id="ProtNLM"/>
    </source>
</evidence>
<name>A0A4U0NP18_9ACTN</name>
<keyword evidence="2" id="KW-1185">Reference proteome</keyword>
<protein>
    <recommendedName>
        <fullName evidence="3">DUF3168 domain-containing protein</fullName>
    </recommendedName>
</protein>
<gene>
    <name evidence="1" type="ORF">FCH28_09745</name>
</gene>
<reference evidence="1 2" key="1">
    <citation type="submission" date="2019-04" db="EMBL/GenBank/DDBJ databases">
        <title>Streptomyces piniterrae sp. nov., a heliquinomycin-producing actinomycete isolated from rhizosphere soil of Pinus yunnanensis.</title>
        <authorList>
            <person name="Zhuang X."/>
            <person name="Zhao J."/>
        </authorList>
    </citation>
    <scope>NUCLEOTIDE SEQUENCE [LARGE SCALE GENOMIC DNA]</scope>
    <source>
        <strain evidence="2">jys28</strain>
    </source>
</reference>
<accession>A0A4U0NP18</accession>
<sequence>MAATTESAIKAHLESLGSGVPFFRDGPRPGQAEPYGLIESQDITINSAASGDFGDPDAEITVIEIVTVDLIQRARTKVSARLAKNSERYGLAETIAVALHGCQLPDSPVPVTAVRVRGIDRFPIADNRVRHSITVEVHRPLSRAEVIPA</sequence>